<gene>
    <name evidence="1" type="ORF">IO98_00910</name>
</gene>
<reference evidence="1 2" key="1">
    <citation type="submission" date="2014-07" db="EMBL/GenBank/DDBJ databases">
        <title>Draft genome of Clostridium celerecrescens 152B isolated from sediments associated with methane hydrate from Krishna Godavari basin.</title>
        <authorList>
            <person name="Honkalas V.S."/>
            <person name="Dabir A.P."/>
            <person name="Arora P."/>
            <person name="Dhakephalkar P.K."/>
        </authorList>
    </citation>
    <scope>NUCLEOTIDE SEQUENCE [LARGE SCALE GENOMIC DNA]</scope>
    <source>
        <strain evidence="1 2">152B</strain>
    </source>
</reference>
<comment type="caution">
    <text evidence="1">The sequence shown here is derived from an EMBL/GenBank/DDBJ whole genome shotgun (WGS) entry which is preliminary data.</text>
</comment>
<organism evidence="1 2">
    <name type="scientific">Lacrimispora celerecrescens</name>
    <dbReference type="NCBI Taxonomy" id="29354"/>
    <lineage>
        <taxon>Bacteria</taxon>
        <taxon>Bacillati</taxon>
        <taxon>Bacillota</taxon>
        <taxon>Clostridia</taxon>
        <taxon>Lachnospirales</taxon>
        <taxon>Lachnospiraceae</taxon>
        <taxon>Lacrimispora</taxon>
    </lineage>
</organism>
<dbReference type="Gene3D" id="3.40.50.300">
    <property type="entry name" value="P-loop containing nucleotide triphosphate hydrolases"/>
    <property type="match status" value="1"/>
</dbReference>
<dbReference type="Proteomes" id="UP000028525">
    <property type="component" value="Unassembled WGS sequence"/>
</dbReference>
<dbReference type="InterPro" id="IPR027417">
    <property type="entry name" value="P-loop_NTPase"/>
</dbReference>
<dbReference type="Pfam" id="PF13189">
    <property type="entry name" value="Cytidylate_kin2"/>
    <property type="match status" value="1"/>
</dbReference>
<evidence type="ECO:0000313" key="2">
    <source>
        <dbReference type="Proteomes" id="UP000028525"/>
    </source>
</evidence>
<sequence>MIEKKNLVITIGRQYGSGGRIVGKALAEELGIHFYDEEILSITSEQSAVGEVFFRLADEKAGSNLLYKIVSGLKPQLGKPSTDADIVKPENLFRFQSQVIKELASEESCIIAGRCGDYILGREKEEFPGLVKIFVYADTETLIKRTMEVDKIDEKEATKRVKKINRERKEYYRYYTGGNWEDWNNYDLIINTSSIDLEQTAKLIKDYIKLRGIEL</sequence>
<proteinExistence type="predicted"/>
<keyword evidence="1" id="KW-0808">Transferase</keyword>
<protein>
    <submittedName>
        <fullName evidence="1">Cytidylate kinase</fullName>
    </submittedName>
</protein>
<keyword evidence="2" id="KW-1185">Reference proteome</keyword>
<dbReference type="OrthoDB" id="9781180at2"/>
<name>A0A084JS39_9FIRM</name>
<evidence type="ECO:0000313" key="1">
    <source>
        <dbReference type="EMBL" id="KEZ91773.1"/>
    </source>
</evidence>
<dbReference type="GO" id="GO:0016301">
    <property type="term" value="F:kinase activity"/>
    <property type="evidence" value="ECO:0007669"/>
    <property type="project" value="UniProtKB-KW"/>
</dbReference>
<dbReference type="SUPFAM" id="SSF52540">
    <property type="entry name" value="P-loop containing nucleoside triphosphate hydrolases"/>
    <property type="match status" value="1"/>
</dbReference>
<dbReference type="EMBL" id="JPME01000002">
    <property type="protein sequence ID" value="KEZ91773.1"/>
    <property type="molecule type" value="Genomic_DNA"/>
</dbReference>
<dbReference type="STRING" id="29354.IO98_00910"/>
<dbReference type="RefSeq" id="WP_038277147.1">
    <property type="nucleotide sequence ID" value="NZ_JPME01000002.1"/>
</dbReference>
<keyword evidence="1" id="KW-0418">Kinase</keyword>
<dbReference type="AlphaFoldDB" id="A0A084JS39"/>
<accession>A0A084JS39</accession>